<keyword evidence="2" id="KW-1185">Reference proteome</keyword>
<reference evidence="1 2" key="1">
    <citation type="submission" date="2021-03" db="EMBL/GenBank/DDBJ databases">
        <authorList>
            <person name="Shang D.-D."/>
            <person name="Du Z.-J."/>
            <person name="Chen G.-J."/>
        </authorList>
    </citation>
    <scope>NUCLEOTIDE SEQUENCE [LARGE SCALE GENOMIC DNA]</scope>
    <source>
        <strain evidence="1 2">F1192</strain>
    </source>
</reference>
<evidence type="ECO:0000313" key="1">
    <source>
        <dbReference type="EMBL" id="MBO1531595.1"/>
    </source>
</evidence>
<evidence type="ECO:0000313" key="2">
    <source>
        <dbReference type="Proteomes" id="UP000664554"/>
    </source>
</evidence>
<comment type="caution">
    <text evidence="1">The sequence shown here is derived from an EMBL/GenBank/DDBJ whole genome shotgun (WGS) entry which is preliminary data.</text>
</comment>
<dbReference type="EMBL" id="JAGBKM010000019">
    <property type="protein sequence ID" value="MBO1531595.1"/>
    <property type="molecule type" value="Genomic_DNA"/>
</dbReference>
<sequence length="73" mass="8898">MLTDDGVFYASFKYGHSERMKDGRFFCDMNAERWKALKQKVNYQFKGKTWLTTDQRADRNEEWYNVMLETKEL</sequence>
<accession>A0ABS3NQA4</accession>
<dbReference type="Proteomes" id="UP000664554">
    <property type="component" value="Unassembled WGS sequence"/>
</dbReference>
<name>A0ABS3NQA4_9GAMM</name>
<dbReference type="RefSeq" id="WP_207991966.1">
    <property type="nucleotide sequence ID" value="NZ_JAGBKM010000019.1"/>
</dbReference>
<organism evidence="1 2">
    <name type="scientific">Psychrobacter coccoides</name>
    <dbReference type="NCBI Taxonomy" id="2818440"/>
    <lineage>
        <taxon>Bacteria</taxon>
        <taxon>Pseudomonadati</taxon>
        <taxon>Pseudomonadota</taxon>
        <taxon>Gammaproteobacteria</taxon>
        <taxon>Moraxellales</taxon>
        <taxon>Moraxellaceae</taxon>
        <taxon>Psychrobacter</taxon>
    </lineage>
</organism>
<proteinExistence type="predicted"/>
<protein>
    <submittedName>
        <fullName evidence="1">Uncharacterized protein</fullName>
    </submittedName>
</protein>
<gene>
    <name evidence="1" type="ORF">J3492_10290</name>
</gene>